<proteinExistence type="predicted"/>
<organism evidence="1 2">
    <name type="scientific">Musa troglodytarum</name>
    <name type="common">fe'i banana</name>
    <dbReference type="NCBI Taxonomy" id="320322"/>
    <lineage>
        <taxon>Eukaryota</taxon>
        <taxon>Viridiplantae</taxon>
        <taxon>Streptophyta</taxon>
        <taxon>Embryophyta</taxon>
        <taxon>Tracheophyta</taxon>
        <taxon>Spermatophyta</taxon>
        <taxon>Magnoliopsida</taxon>
        <taxon>Liliopsida</taxon>
        <taxon>Zingiberales</taxon>
        <taxon>Musaceae</taxon>
        <taxon>Musa</taxon>
    </lineage>
</organism>
<protein>
    <submittedName>
        <fullName evidence="1">Uncharacterized protein</fullName>
    </submittedName>
</protein>
<keyword evidence="2" id="KW-1185">Reference proteome</keyword>
<dbReference type="AlphaFoldDB" id="A0A9E7FN23"/>
<dbReference type="EMBL" id="CP097506">
    <property type="protein sequence ID" value="URD98855.1"/>
    <property type="molecule type" value="Genomic_DNA"/>
</dbReference>
<dbReference type="Proteomes" id="UP001055439">
    <property type="component" value="Chromosome 4"/>
</dbReference>
<sequence>MERHFLSPPFPNNTLRGRFPFLDLAVTPRPVHQRWKTVVRVYPQMPRKPHPRPSALVKNLSAFQLQSRDIVVEC</sequence>
<gene>
    <name evidence="1" type="ORF">MUK42_37364</name>
</gene>
<evidence type="ECO:0000313" key="1">
    <source>
        <dbReference type="EMBL" id="URD98855.1"/>
    </source>
</evidence>
<accession>A0A9E7FN23</accession>
<reference evidence="1" key="1">
    <citation type="submission" date="2022-05" db="EMBL/GenBank/DDBJ databases">
        <title>The Musa troglodytarum L. genome provides insights into the mechanism of non-climacteric behaviour and enrichment of carotenoids.</title>
        <authorList>
            <person name="Wang J."/>
        </authorList>
    </citation>
    <scope>NUCLEOTIDE SEQUENCE</scope>
    <source>
        <tissue evidence="1">Leaf</tissue>
    </source>
</reference>
<name>A0A9E7FN23_9LILI</name>
<evidence type="ECO:0000313" key="2">
    <source>
        <dbReference type="Proteomes" id="UP001055439"/>
    </source>
</evidence>